<evidence type="ECO:0000259" key="2">
    <source>
        <dbReference type="Pfam" id="PF07811"/>
    </source>
</evidence>
<sequence length="224" mass="23444">MTGIDFHNRMKNCSRRFLADDSGTTLVELAIVLPLFLLLLFGLIDFGRMSADFVMADKAMQRAARIAAVRPPACAGVPATHQRGTVPTGTTPPRFGTLCSAGATVCASSTVTCRGDITNPTVNEIWNSLGVLMPSNSSPNQLLFRYESDPNLGFLGGPYTPVVTVEIVNTIQDPAGGLAFQFVTPLGALATLAGATGTPLSNSVPFPAMSTSLPAEDLNLGENG</sequence>
<protein>
    <submittedName>
        <fullName evidence="3">Pilus assembly protein</fullName>
    </submittedName>
</protein>
<dbReference type="Proteomes" id="UP001652564">
    <property type="component" value="Unassembled WGS sequence"/>
</dbReference>
<organism evidence="3 4">
    <name type="scientific">Albidovulum litorale</name>
    <dbReference type="NCBI Taxonomy" id="2984134"/>
    <lineage>
        <taxon>Bacteria</taxon>
        <taxon>Pseudomonadati</taxon>
        <taxon>Pseudomonadota</taxon>
        <taxon>Alphaproteobacteria</taxon>
        <taxon>Rhodobacterales</taxon>
        <taxon>Paracoccaceae</taxon>
        <taxon>Albidovulum</taxon>
    </lineage>
</organism>
<accession>A0ABT2ZIB2</accession>
<keyword evidence="1" id="KW-0472">Membrane</keyword>
<evidence type="ECO:0000256" key="1">
    <source>
        <dbReference type="SAM" id="Phobius"/>
    </source>
</evidence>
<feature type="transmembrane region" description="Helical" evidence="1">
    <location>
        <begin position="26"/>
        <end position="46"/>
    </location>
</feature>
<comment type="caution">
    <text evidence="3">The sequence shown here is derived from an EMBL/GenBank/DDBJ whole genome shotgun (WGS) entry which is preliminary data.</text>
</comment>
<evidence type="ECO:0000313" key="4">
    <source>
        <dbReference type="Proteomes" id="UP001652564"/>
    </source>
</evidence>
<gene>
    <name evidence="3" type="ORF">OEZ71_01040</name>
</gene>
<keyword evidence="1" id="KW-1133">Transmembrane helix</keyword>
<keyword evidence="4" id="KW-1185">Reference proteome</keyword>
<proteinExistence type="predicted"/>
<evidence type="ECO:0000313" key="3">
    <source>
        <dbReference type="EMBL" id="MCV2870875.1"/>
    </source>
</evidence>
<dbReference type="RefSeq" id="WP_263738075.1">
    <property type="nucleotide sequence ID" value="NZ_JAOWKZ010000001.1"/>
</dbReference>
<dbReference type="EMBL" id="JAOWKZ010000001">
    <property type="protein sequence ID" value="MCV2870875.1"/>
    <property type="molecule type" value="Genomic_DNA"/>
</dbReference>
<dbReference type="InterPro" id="IPR012495">
    <property type="entry name" value="TadE-like_dom"/>
</dbReference>
<feature type="domain" description="TadE-like" evidence="2">
    <location>
        <begin position="23"/>
        <end position="65"/>
    </location>
</feature>
<name>A0ABT2ZIB2_9RHOB</name>
<dbReference type="Pfam" id="PF07811">
    <property type="entry name" value="TadE"/>
    <property type="match status" value="1"/>
</dbReference>
<keyword evidence="1" id="KW-0812">Transmembrane</keyword>
<reference evidence="3 4" key="1">
    <citation type="submission" date="2022-10" db="EMBL/GenBank/DDBJ databases">
        <title>Defluviimonas sp. nov., isolated from ocean surface sediments.</title>
        <authorList>
            <person name="He W."/>
            <person name="Wang L."/>
            <person name="Zhang D.-F."/>
        </authorList>
    </citation>
    <scope>NUCLEOTIDE SEQUENCE [LARGE SCALE GENOMIC DNA]</scope>
    <source>
        <strain evidence="3 4">WL0050</strain>
    </source>
</reference>